<evidence type="ECO:0000256" key="3">
    <source>
        <dbReference type="ARBA" id="ARBA00004742"/>
    </source>
</evidence>
<keyword evidence="12" id="KW-0460">Magnesium</keyword>
<comment type="cofactor">
    <cofactor evidence="1">
        <name>Mg(2+)</name>
        <dbReference type="ChEBI" id="CHEBI:18420"/>
    </cofactor>
</comment>
<dbReference type="SUPFAM" id="SSF81301">
    <property type="entry name" value="Nucleotidyltransferase"/>
    <property type="match status" value="1"/>
</dbReference>
<proteinExistence type="inferred from homology"/>
<dbReference type="GO" id="GO:0006094">
    <property type="term" value="P:gluconeogenesis"/>
    <property type="evidence" value="ECO:0007669"/>
    <property type="project" value="UniProtKB-UniPathway"/>
</dbReference>
<dbReference type="Gene3D" id="3.30.470.20">
    <property type="entry name" value="ATP-grasp fold, B domain"/>
    <property type="match status" value="1"/>
</dbReference>
<dbReference type="PANTHER" id="PTHR43030:SF1">
    <property type="entry name" value="PHOSPHOENOLPYRUVATE SYNTHASE"/>
    <property type="match status" value="1"/>
</dbReference>
<evidence type="ECO:0000256" key="11">
    <source>
        <dbReference type="ARBA" id="ARBA00022840"/>
    </source>
</evidence>
<keyword evidence="10" id="KW-0418">Kinase</keyword>
<dbReference type="InterPro" id="IPR006319">
    <property type="entry name" value="PEP_synth"/>
</dbReference>
<dbReference type="eggNOG" id="COG0574">
    <property type="taxonomic scope" value="Bacteria"/>
</dbReference>
<dbReference type="GO" id="GO:0005524">
    <property type="term" value="F:ATP binding"/>
    <property type="evidence" value="ECO:0007669"/>
    <property type="project" value="UniProtKB-KW"/>
</dbReference>
<dbReference type="STRING" id="1499967.U27_04806"/>
<dbReference type="EC" id="2.7.9.2" evidence="5"/>
<comment type="function">
    <text evidence="2">Catalyzes the phosphorylation of pyruvate to phosphoenolpyruvate.</text>
</comment>
<evidence type="ECO:0000256" key="1">
    <source>
        <dbReference type="ARBA" id="ARBA00001946"/>
    </source>
</evidence>
<dbReference type="GO" id="GO:0008986">
    <property type="term" value="F:pyruvate, water dikinase activity"/>
    <property type="evidence" value="ECO:0007669"/>
    <property type="project" value="UniProtKB-EC"/>
</dbReference>
<sequence length="1065" mass="121732">MTNSVHYQDFSIEQLRKEVQEREKKLTCLYNIEQLLNTATDVEDALQRILVILPTGWQYPEFCQVKILYQQQEFCSPHFCPNEWSLHADIRVDAVTQGEIEIAYTHDMPFPFEGQFLKEEQQLLNIIADRLGTFLAHQKSRTLLLELEETKKTSPWKHAGEWARIVDLLRKTDHELFLFVSRKMIYYLCWSGIKEAQELLQNFGTNQKLVHSESARDENRPLPKISFDMLNIASKIFEIAASYLSDEEIMLSIQRWMKENRTNFLRRCLESRDTSLSDIFDALRQFHYLMLNEQDLPFAIQELVNAELVSRILSEQLEFVQVAKSYITIKDMYDLLKHTIYPTQSHGKIGGKSAGMFLAFRILNAKSQDYPELKDVKIPKTWYVTSDTVHNFIYFNNLEEIFGQKYKQIGQVRLEYPHIIQVFKNAVFPPEILNGLSMALDDFGERPLVVRSSSLLEDRGGAVFSGKYKSLFVANQGTKVERMEALTDALAEVFASLFGPDPIEYRAEHGLLDFHEEMGALIQEVIGVRVGKYFFPAYAGVSFSTNEFRWSPRIQHKDGLIRLVPGLGTRAVDRVADDYPVLIAPGQPNLRVNVTLEEHIRYSPRYLDVINLETNSFETVKFDDLLQEYGDDIPFISQLVSIVQGDILVQPGFMTDLTKEMSLITFEGLRKNTRVIEQIHTMNRVLQDTLHSPVDLEFVSDGQDLYLVQCRPQTSFLQNEAPQIPKDVPHERVLFSANEYISNGNITNITYLVYVDPEAYNNLESHEQLLDVGRAIGKLNKRLPKRQFILMGPGRWGSRGDIKLGVRVTYSDINNTAALIEVARKQGNYVPELSFGTHFFQDLVEASIRYLPLYPDNDDVIFNEIFFTDSPNIFPHLLPEYASLNDTIKVIDIQETTGGFVLSLVMNAEQDKALAYLVGVRQDTQGAATTQAEGMVDSYSAAEHWRWRLRMATRLGRATDPERFGIAGLYLIGSTQHRNAAADSDLDLLIHVSGTQEQRQALNIWLDAWSICLDEMNYLNTGYKIGGLLHPHLVTDDDIANGRGVAVKIGAATDPARKLPLMKKL</sequence>
<dbReference type="InterPro" id="IPR013815">
    <property type="entry name" value="ATP_grasp_subdomain_1"/>
</dbReference>
<keyword evidence="8" id="KW-0479">Metal-binding</keyword>
<evidence type="ECO:0000256" key="4">
    <source>
        <dbReference type="ARBA" id="ARBA00007837"/>
    </source>
</evidence>
<evidence type="ECO:0000256" key="8">
    <source>
        <dbReference type="ARBA" id="ARBA00022723"/>
    </source>
</evidence>
<keyword evidence="16" id="KW-0670">Pyruvate</keyword>
<comment type="pathway">
    <text evidence="3">Carbohydrate biosynthesis; gluconeogenesis.</text>
</comment>
<dbReference type="Pfam" id="PF01326">
    <property type="entry name" value="PPDK_N"/>
    <property type="match status" value="1"/>
</dbReference>
<organism evidence="16">
    <name type="scientific">Vecturithrix granuli</name>
    <dbReference type="NCBI Taxonomy" id="1499967"/>
    <lineage>
        <taxon>Bacteria</taxon>
        <taxon>Candidatus Moduliflexota</taxon>
        <taxon>Candidatus Vecturitrichia</taxon>
        <taxon>Candidatus Vecturitrichales</taxon>
        <taxon>Candidatus Vecturitrichaceae</taxon>
        <taxon>Candidatus Vecturithrix</taxon>
    </lineage>
</organism>
<dbReference type="GO" id="GO:0046872">
    <property type="term" value="F:metal ion binding"/>
    <property type="evidence" value="ECO:0007669"/>
    <property type="project" value="UniProtKB-KW"/>
</dbReference>
<protein>
    <recommendedName>
        <fullName evidence="6">Phosphoenolpyruvate synthase</fullName>
        <ecNumber evidence="5">2.7.9.2</ecNumber>
    </recommendedName>
    <alternativeName>
        <fullName evidence="13">Pyruvate, water dikinase</fullName>
    </alternativeName>
</protein>
<evidence type="ECO:0000256" key="10">
    <source>
        <dbReference type="ARBA" id="ARBA00022777"/>
    </source>
</evidence>
<comment type="similarity">
    <text evidence="4">Belongs to the PEP-utilizing enzyme family.</text>
</comment>
<keyword evidence="11" id="KW-0067">ATP-binding</keyword>
<evidence type="ECO:0000256" key="5">
    <source>
        <dbReference type="ARBA" id="ARBA00011996"/>
    </source>
</evidence>
<dbReference type="UniPathway" id="UPA00138"/>
<evidence type="ECO:0000259" key="15">
    <source>
        <dbReference type="Pfam" id="PF01326"/>
    </source>
</evidence>
<dbReference type="AlphaFoldDB" id="A0A081BZT4"/>
<dbReference type="EMBL" id="DF820466">
    <property type="protein sequence ID" value="GAK57839.1"/>
    <property type="molecule type" value="Genomic_DNA"/>
</dbReference>
<evidence type="ECO:0000256" key="14">
    <source>
        <dbReference type="ARBA" id="ARBA00047700"/>
    </source>
</evidence>
<dbReference type="InterPro" id="IPR043519">
    <property type="entry name" value="NT_sf"/>
</dbReference>
<keyword evidence="9" id="KW-0547">Nucleotide-binding</keyword>
<dbReference type="PANTHER" id="PTHR43030">
    <property type="entry name" value="PHOSPHOENOLPYRUVATE SYNTHASE"/>
    <property type="match status" value="1"/>
</dbReference>
<evidence type="ECO:0000313" key="17">
    <source>
        <dbReference type="Proteomes" id="UP000030661"/>
    </source>
</evidence>
<dbReference type="Gene3D" id="3.30.1490.20">
    <property type="entry name" value="ATP-grasp fold, A domain"/>
    <property type="match status" value="1"/>
</dbReference>
<evidence type="ECO:0000256" key="9">
    <source>
        <dbReference type="ARBA" id="ARBA00022741"/>
    </source>
</evidence>
<comment type="catalytic activity">
    <reaction evidence="14">
        <text>pyruvate + ATP + H2O = phosphoenolpyruvate + AMP + phosphate + 2 H(+)</text>
        <dbReference type="Rhea" id="RHEA:11364"/>
        <dbReference type="ChEBI" id="CHEBI:15361"/>
        <dbReference type="ChEBI" id="CHEBI:15377"/>
        <dbReference type="ChEBI" id="CHEBI:15378"/>
        <dbReference type="ChEBI" id="CHEBI:30616"/>
        <dbReference type="ChEBI" id="CHEBI:43474"/>
        <dbReference type="ChEBI" id="CHEBI:58702"/>
        <dbReference type="ChEBI" id="CHEBI:456215"/>
        <dbReference type="EC" id="2.7.9.2"/>
    </reaction>
</comment>
<evidence type="ECO:0000256" key="13">
    <source>
        <dbReference type="ARBA" id="ARBA00033470"/>
    </source>
</evidence>
<evidence type="ECO:0000256" key="7">
    <source>
        <dbReference type="ARBA" id="ARBA00022679"/>
    </source>
</evidence>
<keyword evidence="7" id="KW-0808">Transferase</keyword>
<name>A0A081BZT4_VECG1</name>
<dbReference type="InterPro" id="IPR002192">
    <property type="entry name" value="PPDK_AMP/ATP-bd"/>
</dbReference>
<evidence type="ECO:0000256" key="12">
    <source>
        <dbReference type="ARBA" id="ARBA00022842"/>
    </source>
</evidence>
<keyword evidence="17" id="KW-1185">Reference proteome</keyword>
<accession>A0A081BZT4</accession>
<evidence type="ECO:0000256" key="2">
    <source>
        <dbReference type="ARBA" id="ARBA00002988"/>
    </source>
</evidence>
<dbReference type="Proteomes" id="UP000030661">
    <property type="component" value="Unassembled WGS sequence"/>
</dbReference>
<gene>
    <name evidence="16" type="ORF">U27_04806</name>
</gene>
<evidence type="ECO:0000313" key="16">
    <source>
        <dbReference type="EMBL" id="GAK57839.1"/>
    </source>
</evidence>
<dbReference type="SUPFAM" id="SSF56059">
    <property type="entry name" value="Glutathione synthetase ATP-binding domain-like"/>
    <property type="match status" value="1"/>
</dbReference>
<feature type="domain" description="Pyruvate phosphate dikinase AMP/ATP-binding" evidence="15">
    <location>
        <begin position="348"/>
        <end position="728"/>
    </location>
</feature>
<dbReference type="HOGENOM" id="CLU_286325_0_0_0"/>
<reference evidence="16" key="1">
    <citation type="journal article" date="2015" name="PeerJ">
        <title>First genomic representation of candidate bacterial phylum KSB3 points to enhanced environmental sensing as a trigger of wastewater bulking.</title>
        <authorList>
            <person name="Sekiguchi Y."/>
            <person name="Ohashi A."/>
            <person name="Parks D.H."/>
            <person name="Yamauchi T."/>
            <person name="Tyson G.W."/>
            <person name="Hugenholtz P."/>
        </authorList>
    </citation>
    <scope>NUCLEOTIDE SEQUENCE [LARGE SCALE GENOMIC DNA]</scope>
</reference>
<evidence type="ECO:0000256" key="6">
    <source>
        <dbReference type="ARBA" id="ARBA00021623"/>
    </source>
</evidence>